<evidence type="ECO:0000313" key="2">
    <source>
        <dbReference type="Proteomes" id="UP000799440"/>
    </source>
</evidence>
<accession>A0A6A6VB88</accession>
<name>A0A6A6VB88_9PLEO</name>
<keyword evidence="2" id="KW-1185">Reference proteome</keyword>
<organism evidence="1 2">
    <name type="scientific">Sporormia fimetaria CBS 119925</name>
    <dbReference type="NCBI Taxonomy" id="1340428"/>
    <lineage>
        <taxon>Eukaryota</taxon>
        <taxon>Fungi</taxon>
        <taxon>Dikarya</taxon>
        <taxon>Ascomycota</taxon>
        <taxon>Pezizomycotina</taxon>
        <taxon>Dothideomycetes</taxon>
        <taxon>Pleosporomycetidae</taxon>
        <taxon>Pleosporales</taxon>
        <taxon>Sporormiaceae</taxon>
        <taxon>Sporormia</taxon>
    </lineage>
</organism>
<dbReference type="Proteomes" id="UP000799440">
    <property type="component" value="Unassembled WGS sequence"/>
</dbReference>
<protein>
    <submittedName>
        <fullName evidence="1">Uncharacterized protein</fullName>
    </submittedName>
</protein>
<evidence type="ECO:0000313" key="1">
    <source>
        <dbReference type="EMBL" id="KAF2747815.1"/>
    </source>
</evidence>
<sequence length="153" mass="17285">MEASIQAKRYIGCRRTCMHGAGADSHTQHTPWLHGKRARSRRLRTAFLRRVLRTFGQPLPVFCIAARAWLRFWGCRVGDATRLLGSLTGEGVPYGKQPLGVGWGWLHVVGGFGCVDVETGVFGIIYRCFYWEDGMAYVDEGLKHRFPAVFLRV</sequence>
<proteinExistence type="predicted"/>
<reference evidence="1" key="1">
    <citation type="journal article" date="2020" name="Stud. Mycol.">
        <title>101 Dothideomycetes genomes: a test case for predicting lifestyles and emergence of pathogens.</title>
        <authorList>
            <person name="Haridas S."/>
            <person name="Albert R."/>
            <person name="Binder M."/>
            <person name="Bloem J."/>
            <person name="Labutti K."/>
            <person name="Salamov A."/>
            <person name="Andreopoulos B."/>
            <person name="Baker S."/>
            <person name="Barry K."/>
            <person name="Bills G."/>
            <person name="Bluhm B."/>
            <person name="Cannon C."/>
            <person name="Castanera R."/>
            <person name="Culley D."/>
            <person name="Daum C."/>
            <person name="Ezra D."/>
            <person name="Gonzalez J."/>
            <person name="Henrissat B."/>
            <person name="Kuo A."/>
            <person name="Liang C."/>
            <person name="Lipzen A."/>
            <person name="Lutzoni F."/>
            <person name="Magnuson J."/>
            <person name="Mondo S."/>
            <person name="Nolan M."/>
            <person name="Ohm R."/>
            <person name="Pangilinan J."/>
            <person name="Park H.-J."/>
            <person name="Ramirez L."/>
            <person name="Alfaro M."/>
            <person name="Sun H."/>
            <person name="Tritt A."/>
            <person name="Yoshinaga Y."/>
            <person name="Zwiers L.-H."/>
            <person name="Turgeon B."/>
            <person name="Goodwin S."/>
            <person name="Spatafora J."/>
            <person name="Crous P."/>
            <person name="Grigoriev I."/>
        </authorList>
    </citation>
    <scope>NUCLEOTIDE SEQUENCE</scope>
    <source>
        <strain evidence="1">CBS 119925</strain>
    </source>
</reference>
<gene>
    <name evidence="1" type="ORF">M011DRAFT_40351</name>
</gene>
<dbReference type="EMBL" id="MU006571">
    <property type="protein sequence ID" value="KAF2747815.1"/>
    <property type="molecule type" value="Genomic_DNA"/>
</dbReference>
<dbReference type="AlphaFoldDB" id="A0A6A6VB88"/>